<sequence>MERMMVCGLGHCQHCGIGSHLVCKDGPVFTYEEIKDEPEIWA</sequence>
<accession>A0A2G9Y949</accession>
<comment type="caution">
    <text evidence="2">The sequence shown here is derived from an EMBL/GenBank/DDBJ whole genome shotgun (WGS) entry which is preliminary data.</text>
</comment>
<evidence type="ECO:0000259" key="1">
    <source>
        <dbReference type="Pfam" id="PF10418"/>
    </source>
</evidence>
<evidence type="ECO:0000313" key="3">
    <source>
        <dbReference type="Proteomes" id="UP000230392"/>
    </source>
</evidence>
<reference evidence="2 3" key="1">
    <citation type="submission" date="2017-09" db="EMBL/GenBank/DDBJ databases">
        <title>Depth-based differentiation of microbial function through sediment-hosted aquifers and enrichment of novel symbionts in the deep terrestrial subsurface.</title>
        <authorList>
            <person name="Probst A.J."/>
            <person name="Ladd B."/>
            <person name="Jarett J.K."/>
            <person name="Geller-Mcgrath D.E."/>
            <person name="Sieber C.M."/>
            <person name="Emerson J.B."/>
            <person name="Anantharaman K."/>
            <person name="Thomas B.C."/>
            <person name="Malmstrom R."/>
            <person name="Stieglmeier M."/>
            <person name="Klingl A."/>
            <person name="Woyke T."/>
            <person name="Ryan C.M."/>
            <person name="Banfield J.F."/>
        </authorList>
    </citation>
    <scope>NUCLEOTIDE SEQUENCE [LARGE SCALE GENOMIC DNA]</scope>
    <source>
        <strain evidence="2">CG23_combo_of_CG06-09_8_20_14_all_48_7</strain>
    </source>
</reference>
<dbReference type="InterPro" id="IPR037117">
    <property type="entry name" value="Dihydroorotate_DH_ele_sf"/>
</dbReference>
<dbReference type="Pfam" id="PF10418">
    <property type="entry name" value="DHODB_Fe-S_bind"/>
    <property type="match status" value="1"/>
</dbReference>
<feature type="domain" description="Dihydroorotate dehydrogenase electron transfer subunit iron-sulphur cluster binding" evidence="1">
    <location>
        <begin position="2"/>
        <end position="34"/>
    </location>
</feature>
<dbReference type="AlphaFoldDB" id="A0A2G9Y949"/>
<dbReference type="Gene3D" id="2.10.240.10">
    <property type="entry name" value="Dihydroorotate dehydrogenase, electron transfer subunit"/>
    <property type="match status" value="1"/>
</dbReference>
<gene>
    <name evidence="2" type="ORF">COX46_05100</name>
</gene>
<organism evidence="2 3">
    <name type="scientific">bacterium (Candidatus Ratteibacteria) CG23_combo_of_CG06-09_8_20_14_all_48_7</name>
    <dbReference type="NCBI Taxonomy" id="2014292"/>
    <lineage>
        <taxon>Bacteria</taxon>
        <taxon>Candidatus Ratteibacteria</taxon>
    </lineage>
</organism>
<protein>
    <recommendedName>
        <fullName evidence="1">Dihydroorotate dehydrogenase electron transfer subunit iron-sulphur cluster binding domain-containing protein</fullName>
    </recommendedName>
</protein>
<name>A0A2G9Y949_9BACT</name>
<dbReference type="InterPro" id="IPR019480">
    <property type="entry name" value="Dihydroorotate_DH_Fe-S-bd"/>
</dbReference>
<evidence type="ECO:0000313" key="2">
    <source>
        <dbReference type="EMBL" id="PIP15739.1"/>
    </source>
</evidence>
<dbReference type="Proteomes" id="UP000230392">
    <property type="component" value="Unassembled WGS sequence"/>
</dbReference>
<proteinExistence type="predicted"/>
<dbReference type="EMBL" id="PCRF01000249">
    <property type="protein sequence ID" value="PIP15739.1"/>
    <property type="molecule type" value="Genomic_DNA"/>
</dbReference>